<dbReference type="EMBL" id="CP000478">
    <property type="protein sequence ID" value="ABK17595.1"/>
    <property type="molecule type" value="Genomic_DNA"/>
</dbReference>
<organism evidence="1 2">
    <name type="scientific">Syntrophobacter fumaroxidans (strain DSM 10017 / MPOB)</name>
    <dbReference type="NCBI Taxonomy" id="335543"/>
    <lineage>
        <taxon>Bacteria</taxon>
        <taxon>Pseudomonadati</taxon>
        <taxon>Thermodesulfobacteriota</taxon>
        <taxon>Syntrophobacteria</taxon>
        <taxon>Syntrophobacterales</taxon>
        <taxon>Syntrophobacteraceae</taxon>
        <taxon>Syntrophobacter</taxon>
    </lineage>
</organism>
<dbReference type="InParanoid" id="A0LJJ3"/>
<reference evidence="1 2" key="1">
    <citation type="submission" date="2006-10" db="EMBL/GenBank/DDBJ databases">
        <title>Complete sequence of Syntrophobacter fumaroxidans MPOB.</title>
        <authorList>
            <consortium name="US DOE Joint Genome Institute"/>
            <person name="Copeland A."/>
            <person name="Lucas S."/>
            <person name="Lapidus A."/>
            <person name="Barry K."/>
            <person name="Detter J.C."/>
            <person name="Glavina del Rio T."/>
            <person name="Hammon N."/>
            <person name="Israni S."/>
            <person name="Pitluck S."/>
            <person name="Goltsman E.G."/>
            <person name="Martinez M."/>
            <person name="Schmutz J."/>
            <person name="Larimer F."/>
            <person name="Land M."/>
            <person name="Hauser L."/>
            <person name="Kyrpides N."/>
            <person name="Kim E."/>
            <person name="Boone D.R."/>
            <person name="Brockman F."/>
            <person name="Culley D."/>
            <person name="Ferry J."/>
            <person name="Gunsalus R."/>
            <person name="McInerney M.J."/>
            <person name="Morrison M."/>
            <person name="Plugge C."/>
            <person name="Rohlin L."/>
            <person name="Scholten J."/>
            <person name="Sieber J."/>
            <person name="Stams A.J.M."/>
            <person name="Worm P."/>
            <person name="Henstra A.M."/>
            <person name="Richardson P."/>
        </authorList>
    </citation>
    <scope>NUCLEOTIDE SEQUENCE [LARGE SCALE GENOMIC DNA]</scope>
    <source>
        <strain evidence="2">DSM 10017 / MPOB</strain>
    </source>
</reference>
<dbReference type="STRING" id="335543.Sfum_1910"/>
<evidence type="ECO:0000313" key="2">
    <source>
        <dbReference type="Proteomes" id="UP000001784"/>
    </source>
</evidence>
<keyword evidence="2" id="KW-1185">Reference proteome</keyword>
<dbReference type="RefSeq" id="WP_011698765.1">
    <property type="nucleotide sequence ID" value="NC_008554.1"/>
</dbReference>
<dbReference type="AlphaFoldDB" id="A0LJJ3"/>
<dbReference type="KEGG" id="sfu:Sfum_1910"/>
<dbReference type="HOGENOM" id="CLU_2636786_0_0_7"/>
<gene>
    <name evidence="1" type="ordered locus">Sfum_1910</name>
</gene>
<evidence type="ECO:0000313" key="1">
    <source>
        <dbReference type="EMBL" id="ABK17595.1"/>
    </source>
</evidence>
<protein>
    <submittedName>
        <fullName evidence="1">Uncharacterized protein</fullName>
    </submittedName>
</protein>
<dbReference type="OrthoDB" id="5524193at2"/>
<accession>A0LJJ3</accession>
<name>A0LJJ3_SYNFM</name>
<proteinExistence type="predicted"/>
<dbReference type="Proteomes" id="UP000001784">
    <property type="component" value="Chromosome"/>
</dbReference>
<sequence>MSLYIKTDDYRKHGISKYSDPDTIRAVVQKELNIERVFVSFVNKHEYIRVDFLRPRPPRRSRRRQYLKKASESTQQA</sequence>